<evidence type="ECO:0000313" key="4">
    <source>
        <dbReference type="Proteomes" id="UP001566132"/>
    </source>
</evidence>
<accession>A0ABD1EH51</accession>
<comment type="caution">
    <text evidence="3">The sequence shown here is derived from an EMBL/GenBank/DDBJ whole genome shotgun (WGS) entry which is preliminary data.</text>
</comment>
<proteinExistence type="predicted"/>
<dbReference type="AlphaFoldDB" id="A0ABD1EH51"/>
<evidence type="ECO:0000256" key="1">
    <source>
        <dbReference type="SAM" id="Phobius"/>
    </source>
</evidence>
<protein>
    <recommendedName>
        <fullName evidence="5">Nicastrin</fullName>
    </recommendedName>
</protein>
<feature type="chain" id="PRO_5044870565" description="Nicastrin" evidence="2">
    <location>
        <begin position="24"/>
        <end position="757"/>
    </location>
</feature>
<dbReference type="Proteomes" id="UP001566132">
    <property type="component" value="Unassembled WGS sequence"/>
</dbReference>
<reference evidence="3 4" key="1">
    <citation type="submission" date="2024-05" db="EMBL/GenBank/DDBJ databases">
        <title>Genetic variation in Jamaican populations of the coffee berry borer (Hypothenemus hampei).</title>
        <authorList>
            <person name="Errbii M."/>
            <person name="Myrie A."/>
        </authorList>
    </citation>
    <scope>NUCLEOTIDE SEQUENCE [LARGE SCALE GENOMIC DNA]</scope>
    <source>
        <strain evidence="3">JA-Hopewell-2020-01-JO</strain>
        <tissue evidence="3">Whole body</tissue>
    </source>
</reference>
<gene>
    <name evidence="3" type="ORF">ABEB36_011142</name>
</gene>
<feature type="transmembrane region" description="Helical" evidence="1">
    <location>
        <begin position="729"/>
        <end position="748"/>
    </location>
</feature>
<evidence type="ECO:0008006" key="5">
    <source>
        <dbReference type="Google" id="ProtNLM"/>
    </source>
</evidence>
<keyword evidence="2" id="KW-0732">Signal</keyword>
<keyword evidence="1" id="KW-1133">Transmembrane helix</keyword>
<keyword evidence="4" id="KW-1185">Reference proteome</keyword>
<name>A0ABD1EH51_HYPHA</name>
<evidence type="ECO:0000256" key="2">
    <source>
        <dbReference type="SAM" id="SignalP"/>
    </source>
</evidence>
<keyword evidence="1" id="KW-0812">Transmembrane</keyword>
<feature type="signal peptide" evidence="2">
    <location>
        <begin position="1"/>
        <end position="23"/>
    </location>
</feature>
<sequence length="757" mass="86074">MQHVKLRFLFLNIWILTFNPGNCETSSSVPEVLQPCYWRNFTVMSRPPLTIPLLIEILRKIEIQEENTISARILSTSMLHGIVFDGIQRSPRANVDDNLGIPYAATLNKFYKYKVIVDYLVSGKIYLFPHDVLDLDELCFLHRLTSNSVDRYQRGDEATTCEHFSLMPSVSAVLKNNPISDCPLKLGNVKTKWGTISASHLIAGIAAGLQEDQVTFQRVFDAIHMHKENVTESEKLIINSTDVDSILFATITGDLGEVLVNQPYEHPNIANQGYWNDTFLPRTFYLGSQEWDLTEAEIIGGIDAAIIGKKILTNTMRLSQLLDMYYSEKGHQLEFKVTNRSKSLNYLLDNTNLPNQIYGSTKLLLPIRGNYHFTLSDSYIQQLSELHATLYKNTAKSIANKYDNTEYINEKRLRANLEVIIILDGTFDSYSTQQMLYTLFEAIDVSYYGSQVGIINGQTGTWITNVTSEIFQIYRSFQTLDREGTWPVTLSLGRSLETALAYYQNRTRIDCTTKALRPFGQALVVFHKDGRLTTADKTRTSRSVETIKQTYPQITIVYVSEDVDGNLKKLSQNEDDSIVKSSTNAHSTVTSIIEKLSVIPASLIKFYCNQLDVLFHHYLTPGKENFFQIHREYIKRGYINTKFINKDYGDLSICFFTSRTAENNRECQRLTVNSEISFNSGRLCTPDSTCDLQYSLTANTSRMKCADLNCRYPDQVLVVITYTISSGTWTLATSFSILSALIVVLYNFRVSCLEGFN</sequence>
<keyword evidence="1" id="KW-0472">Membrane</keyword>
<dbReference type="EMBL" id="JBDJPC010000008">
    <property type="protein sequence ID" value="KAL1492994.1"/>
    <property type="molecule type" value="Genomic_DNA"/>
</dbReference>
<evidence type="ECO:0000313" key="3">
    <source>
        <dbReference type="EMBL" id="KAL1492994.1"/>
    </source>
</evidence>
<organism evidence="3 4">
    <name type="scientific">Hypothenemus hampei</name>
    <name type="common">Coffee berry borer</name>
    <dbReference type="NCBI Taxonomy" id="57062"/>
    <lineage>
        <taxon>Eukaryota</taxon>
        <taxon>Metazoa</taxon>
        <taxon>Ecdysozoa</taxon>
        <taxon>Arthropoda</taxon>
        <taxon>Hexapoda</taxon>
        <taxon>Insecta</taxon>
        <taxon>Pterygota</taxon>
        <taxon>Neoptera</taxon>
        <taxon>Endopterygota</taxon>
        <taxon>Coleoptera</taxon>
        <taxon>Polyphaga</taxon>
        <taxon>Cucujiformia</taxon>
        <taxon>Curculionidae</taxon>
        <taxon>Scolytinae</taxon>
        <taxon>Hypothenemus</taxon>
    </lineage>
</organism>